<dbReference type="Proteomes" id="UP000256690">
    <property type="component" value="Unassembled WGS sequence"/>
</dbReference>
<dbReference type="OrthoDB" id="443402at2759"/>
<proteinExistence type="predicted"/>
<sequence>MEMVAQPPRWLIAEFMEHAEELEQESTEELLPLLDRLAEVLDSRRGLTWYDNDIPPGPVLGWNCSSQGLLPLAIQYGLNRYAKAYLASDPSLIIRHRDRPLLDYALRRRIYSPLTAQAEQIDYQVGGPGDQPDPELVSFILQHGGNPNEAYGDSTVWKLFLEFLSSFAKDLKELDDSGRQVWIGTIELLIRYGAARVLERYTVIPKQPSSRIHVKLSHREVIARDTLAAVFGEDEADRLDSLAWRLNASGQTLFVNSVRTVRNLLRWAM</sequence>
<dbReference type="EMBL" id="PVWQ01000001">
    <property type="protein sequence ID" value="RDW93949.1"/>
    <property type="molecule type" value="Genomic_DNA"/>
</dbReference>
<reference evidence="1 2" key="1">
    <citation type="journal article" date="2018" name="IMA Fungus">
        <title>IMA Genome-F 9: Draft genome sequence of Annulohypoxylon stygium, Aspergillus mulundensis, Berkeleyomyces basicola (syn. Thielaviopsis basicola), Ceratocystis smalleyi, two Cercospora beticola strains, Coleophoma cylindrospora, Fusarium fracticaudum, Phialophora cf. hyalina, and Morchella septimelata.</title>
        <authorList>
            <person name="Wingfield B.D."/>
            <person name="Bills G.F."/>
            <person name="Dong Y."/>
            <person name="Huang W."/>
            <person name="Nel W.J."/>
            <person name="Swalarsk-Parry B.S."/>
            <person name="Vaghefi N."/>
            <person name="Wilken P.M."/>
            <person name="An Z."/>
            <person name="de Beer Z.W."/>
            <person name="De Vos L."/>
            <person name="Chen L."/>
            <person name="Duong T.A."/>
            <person name="Gao Y."/>
            <person name="Hammerbacher A."/>
            <person name="Kikkert J.R."/>
            <person name="Li Y."/>
            <person name="Li H."/>
            <person name="Li K."/>
            <person name="Li Q."/>
            <person name="Liu X."/>
            <person name="Ma X."/>
            <person name="Naidoo K."/>
            <person name="Pethybridge S.J."/>
            <person name="Sun J."/>
            <person name="Steenkamp E.T."/>
            <person name="van der Nest M.A."/>
            <person name="van Wyk S."/>
            <person name="Wingfield M.J."/>
            <person name="Xiong C."/>
            <person name="Yue Q."/>
            <person name="Zhang X."/>
        </authorList>
    </citation>
    <scope>NUCLEOTIDE SEQUENCE [LARGE SCALE GENOMIC DNA]</scope>
    <source>
        <strain evidence="1 2">DSM 5745</strain>
    </source>
</reference>
<evidence type="ECO:0000313" key="1">
    <source>
        <dbReference type="EMBL" id="RDW93949.1"/>
    </source>
</evidence>
<evidence type="ECO:0000313" key="2">
    <source>
        <dbReference type="Proteomes" id="UP000256690"/>
    </source>
</evidence>
<gene>
    <name evidence="1" type="ORF">DSM5745_01271</name>
</gene>
<dbReference type="STRING" id="1810919.A0A3D8T5Z0"/>
<protein>
    <submittedName>
        <fullName evidence="1">Uncharacterized protein</fullName>
    </submittedName>
</protein>
<dbReference type="AlphaFoldDB" id="A0A3D8T5Z0"/>
<accession>A0A3D8T5Z0</accession>
<comment type="caution">
    <text evidence="1">The sequence shown here is derived from an EMBL/GenBank/DDBJ whole genome shotgun (WGS) entry which is preliminary data.</text>
</comment>
<dbReference type="GeneID" id="38111641"/>
<organism evidence="1 2">
    <name type="scientific">Aspergillus mulundensis</name>
    <dbReference type="NCBI Taxonomy" id="1810919"/>
    <lineage>
        <taxon>Eukaryota</taxon>
        <taxon>Fungi</taxon>
        <taxon>Dikarya</taxon>
        <taxon>Ascomycota</taxon>
        <taxon>Pezizomycotina</taxon>
        <taxon>Eurotiomycetes</taxon>
        <taxon>Eurotiomycetidae</taxon>
        <taxon>Eurotiales</taxon>
        <taxon>Aspergillaceae</taxon>
        <taxon>Aspergillus</taxon>
        <taxon>Aspergillus subgen. Nidulantes</taxon>
    </lineage>
</organism>
<name>A0A3D8T5Z0_9EURO</name>
<keyword evidence="2" id="KW-1185">Reference proteome</keyword>
<dbReference type="RefSeq" id="XP_026609132.1">
    <property type="nucleotide sequence ID" value="XM_026743287.1"/>
</dbReference>